<dbReference type="AlphaFoldDB" id="A0AAD3H280"/>
<sequence>MTDKRKLSRHLMNLAGDDKFSPILYFLLSSRSNEVNINVRNDDGDYLIHLLAFSICEIDGDISRDEKLAGLKCLIKVLERDFTAVNKIGEDGSSVLHCALASASVEVTEGDEEFDKMSSDCDSDSEEEDDDSVASFSSDDEDRAPIDRKYLKELETEAKENMSMIHEYCKELNDLTSYEMCFCVIYLLLKNGADPNVPLNNVFGIESEMNDEDEIELAFNREAIIQRWTPLMFVAQWNILAAIQVATKLKCSEEGTTNDYDIERAIAVPYVALKLLLEYGADRTYMMANGVKNWNLVQVFASASHIFHRIPIEKDKLEDSVESIRTKCAKVLSIEEKEAVKNSTQTFTTLDRVLMDISVKDDKGLSKCEVFAESLLKNNQEKMLELCSENDNSVIQEWLLTNVDELMIIIQAVWGNSDLDGTTLFELATSCFSLESLQVILNDGNSLPDENIYDAIVAAFEYFGDRALSENDEESFESRREQQDLMVEFLLDIYESDKQTLLDRLLIESCTVRNWTLFSPHATKIFLSLGADANVSTIQDSIQDNLKPLHLIAANCRGQSGVDKINWILEKNPSIDIFPKTLSEQQTPLDIALAKENFDVAKSFLNKIDNDQWNELNLTLSQAITVGNVAVHDASVELLIQALDYILSFSSEYLSQTKMAIGKLALMIFDQRSGFGKIKPLNLRIEKIQEALSLISQKQSEYDLSNLTSFVRDEISGYNILHYLLLSESSQVELRKGLLRSACEFMMESTTRGSLISQKSASKFGLYTPLHMAVSLGCEESIRVLLDFGADVTALDSENRRAIDLIDGERLQKLSDDVRSRLNG</sequence>
<feature type="region of interest" description="Disordered" evidence="4">
    <location>
        <begin position="109"/>
        <end position="141"/>
    </location>
</feature>
<keyword evidence="2 3" id="KW-0040">ANK repeat</keyword>
<name>A0AAD3H280_9STRA</name>
<dbReference type="InterPro" id="IPR036770">
    <property type="entry name" value="Ankyrin_rpt-contain_sf"/>
</dbReference>
<dbReference type="PANTHER" id="PTHR24180:SF45">
    <property type="entry name" value="POLY [ADP-RIBOSE] POLYMERASE TANKYRASE"/>
    <property type="match status" value="1"/>
</dbReference>
<evidence type="ECO:0000256" key="4">
    <source>
        <dbReference type="SAM" id="MobiDB-lite"/>
    </source>
</evidence>
<dbReference type="PROSITE" id="PS50297">
    <property type="entry name" value="ANK_REP_REGION"/>
    <property type="match status" value="1"/>
</dbReference>
<keyword evidence="6" id="KW-1185">Reference proteome</keyword>
<dbReference type="InterPro" id="IPR002110">
    <property type="entry name" value="Ankyrin_rpt"/>
</dbReference>
<evidence type="ECO:0000313" key="6">
    <source>
        <dbReference type="Proteomes" id="UP001054902"/>
    </source>
</evidence>
<feature type="compositionally biased region" description="Acidic residues" evidence="4">
    <location>
        <begin position="121"/>
        <end position="141"/>
    </location>
</feature>
<dbReference type="SMART" id="SM00248">
    <property type="entry name" value="ANK"/>
    <property type="match status" value="5"/>
</dbReference>
<gene>
    <name evidence="5" type="ORF">CTEN210_04373</name>
</gene>
<evidence type="ECO:0000256" key="2">
    <source>
        <dbReference type="ARBA" id="ARBA00023043"/>
    </source>
</evidence>
<dbReference type="Pfam" id="PF00023">
    <property type="entry name" value="Ank"/>
    <property type="match status" value="1"/>
</dbReference>
<evidence type="ECO:0000313" key="5">
    <source>
        <dbReference type="EMBL" id="GFH47897.1"/>
    </source>
</evidence>
<evidence type="ECO:0000256" key="3">
    <source>
        <dbReference type="PROSITE-ProRule" id="PRU00023"/>
    </source>
</evidence>
<accession>A0AAD3H280</accession>
<evidence type="ECO:0000256" key="1">
    <source>
        <dbReference type="ARBA" id="ARBA00022737"/>
    </source>
</evidence>
<dbReference type="Proteomes" id="UP001054902">
    <property type="component" value="Unassembled WGS sequence"/>
</dbReference>
<feature type="repeat" description="ANK" evidence="3">
    <location>
        <begin position="765"/>
        <end position="797"/>
    </location>
</feature>
<keyword evidence="1" id="KW-0677">Repeat</keyword>
<dbReference type="SUPFAM" id="SSF48403">
    <property type="entry name" value="Ankyrin repeat"/>
    <property type="match status" value="1"/>
</dbReference>
<comment type="caution">
    <text evidence="5">The sequence shown here is derived from an EMBL/GenBank/DDBJ whole genome shotgun (WGS) entry which is preliminary data.</text>
</comment>
<dbReference type="InterPro" id="IPR051637">
    <property type="entry name" value="Ank_repeat_dom-contain_49"/>
</dbReference>
<organism evidence="5 6">
    <name type="scientific">Chaetoceros tenuissimus</name>
    <dbReference type="NCBI Taxonomy" id="426638"/>
    <lineage>
        <taxon>Eukaryota</taxon>
        <taxon>Sar</taxon>
        <taxon>Stramenopiles</taxon>
        <taxon>Ochrophyta</taxon>
        <taxon>Bacillariophyta</taxon>
        <taxon>Coscinodiscophyceae</taxon>
        <taxon>Chaetocerotophycidae</taxon>
        <taxon>Chaetocerotales</taxon>
        <taxon>Chaetocerotaceae</taxon>
        <taxon>Chaetoceros</taxon>
    </lineage>
</organism>
<dbReference type="PANTHER" id="PTHR24180">
    <property type="entry name" value="CYCLIN-DEPENDENT KINASE INHIBITOR 2C-RELATED"/>
    <property type="match status" value="1"/>
</dbReference>
<dbReference type="Gene3D" id="1.25.40.20">
    <property type="entry name" value="Ankyrin repeat-containing domain"/>
    <property type="match status" value="3"/>
</dbReference>
<proteinExistence type="predicted"/>
<dbReference type="PROSITE" id="PS50088">
    <property type="entry name" value="ANK_REPEAT"/>
    <property type="match status" value="1"/>
</dbReference>
<protein>
    <submittedName>
        <fullName evidence="5">Uncharacterized protein</fullName>
    </submittedName>
</protein>
<reference evidence="5 6" key="1">
    <citation type="journal article" date="2021" name="Sci. Rep.">
        <title>The genome of the diatom Chaetoceros tenuissimus carries an ancient integrated fragment of an extant virus.</title>
        <authorList>
            <person name="Hongo Y."/>
            <person name="Kimura K."/>
            <person name="Takaki Y."/>
            <person name="Yoshida Y."/>
            <person name="Baba S."/>
            <person name="Kobayashi G."/>
            <person name="Nagasaki K."/>
            <person name="Hano T."/>
            <person name="Tomaru Y."/>
        </authorList>
    </citation>
    <scope>NUCLEOTIDE SEQUENCE [LARGE SCALE GENOMIC DNA]</scope>
    <source>
        <strain evidence="5 6">NIES-3715</strain>
    </source>
</reference>
<dbReference type="EMBL" id="BLLK01000025">
    <property type="protein sequence ID" value="GFH47897.1"/>
    <property type="molecule type" value="Genomic_DNA"/>
</dbReference>